<dbReference type="EMBL" id="LIHL02000007">
    <property type="protein sequence ID" value="KAF5464237.1"/>
    <property type="molecule type" value="Genomic_DNA"/>
</dbReference>
<proteinExistence type="predicted"/>
<dbReference type="Proteomes" id="UP000619265">
    <property type="component" value="Unassembled WGS sequence"/>
</dbReference>
<dbReference type="AlphaFoldDB" id="A0A833XCY4"/>
<evidence type="ECO:0008006" key="3">
    <source>
        <dbReference type="Google" id="ProtNLM"/>
    </source>
</evidence>
<dbReference type="PANTHER" id="PTHR47481">
    <property type="match status" value="1"/>
</dbReference>
<organism evidence="1 2">
    <name type="scientific">Juglans regia</name>
    <name type="common">English walnut</name>
    <dbReference type="NCBI Taxonomy" id="51240"/>
    <lineage>
        <taxon>Eukaryota</taxon>
        <taxon>Viridiplantae</taxon>
        <taxon>Streptophyta</taxon>
        <taxon>Embryophyta</taxon>
        <taxon>Tracheophyta</taxon>
        <taxon>Spermatophyta</taxon>
        <taxon>Magnoliopsida</taxon>
        <taxon>eudicotyledons</taxon>
        <taxon>Gunneridae</taxon>
        <taxon>Pentapetalae</taxon>
        <taxon>rosids</taxon>
        <taxon>fabids</taxon>
        <taxon>Fagales</taxon>
        <taxon>Juglandaceae</taxon>
        <taxon>Juglans</taxon>
    </lineage>
</organism>
<protein>
    <recommendedName>
        <fullName evidence="3">Retrotransposon Copia-like N-terminal domain-containing protein</fullName>
    </recommendedName>
</protein>
<dbReference type="PANTHER" id="PTHR47481:SF9">
    <property type="entry name" value="RETROTRANSPOSON GAG DOMAIN-CONTAINING PROTEIN"/>
    <property type="match status" value="1"/>
</dbReference>
<dbReference type="Pfam" id="PF14223">
    <property type="entry name" value="Retrotran_gag_2"/>
    <property type="match status" value="1"/>
</dbReference>
<dbReference type="Gramene" id="Jr07_06340_p1">
    <property type="protein sequence ID" value="cds.Jr07_06340_p1"/>
    <property type="gene ID" value="Jr07_06340"/>
</dbReference>
<evidence type="ECO:0000313" key="1">
    <source>
        <dbReference type="EMBL" id="KAF5464237.1"/>
    </source>
</evidence>
<name>A0A833XCY4_JUGRE</name>
<evidence type="ECO:0000313" key="2">
    <source>
        <dbReference type="Proteomes" id="UP000619265"/>
    </source>
</evidence>
<gene>
    <name evidence="1" type="ORF">F2P56_014329</name>
</gene>
<comment type="caution">
    <text evidence="1">The sequence shown here is derived from an EMBL/GenBank/DDBJ whole genome shotgun (WGS) entry which is preliminary data.</text>
</comment>
<sequence>MASHSSNTPVSTHPVNTIEQQPLLSVNANTQLPLKFTPTNYPSWRAQFVTLLIGYDLMGFIDGTLQCPSRGGPTQPPFATYTLWYRQDQLLLHAIFASVSKVVMPLIASVATSYSAWERLRRLYANKSRTHVMQLKEDLMLMHHGNKSVSDFLQFVKVLADELVVIDAPLSADDIMLYVLNGLGTDYFKEIVAPIRARENPLSFEEFHDLLVGHEDYLKRLEFANATLIATTNSTQCCNNQNKFTNKK</sequence>
<reference evidence="1" key="2">
    <citation type="submission" date="2020-03" db="EMBL/GenBank/DDBJ databases">
        <title>Walnut 2.0.</title>
        <authorList>
            <person name="Marrano A."/>
            <person name="Britton M."/>
            <person name="Zimin A.V."/>
            <person name="Zaini P.A."/>
            <person name="Workman R."/>
            <person name="Puiu D."/>
            <person name="Bianco L."/>
            <person name="Allen B.J."/>
            <person name="Troggio M."/>
            <person name="Leslie C.A."/>
            <person name="Timp W."/>
            <person name="Dendekar A."/>
            <person name="Salzberg S.L."/>
            <person name="Neale D.B."/>
        </authorList>
    </citation>
    <scope>NUCLEOTIDE SEQUENCE</scope>
    <source>
        <tissue evidence="1">Leaves</tissue>
    </source>
</reference>
<accession>A0A833XCY4</accession>
<reference evidence="1" key="1">
    <citation type="submission" date="2015-10" db="EMBL/GenBank/DDBJ databases">
        <authorList>
            <person name="Martinez-Garcia P.J."/>
            <person name="Crepeau M.W."/>
            <person name="Puiu D."/>
            <person name="Gonzalez-Ibeas D."/>
            <person name="Whalen J."/>
            <person name="Stevens K."/>
            <person name="Paul R."/>
            <person name="Butterfield T."/>
            <person name="Britton M."/>
            <person name="Reagan R."/>
            <person name="Chakraborty S."/>
            <person name="Walawage S.L."/>
            <person name="Vasquez-Gross H.A."/>
            <person name="Cardeno C."/>
            <person name="Famula R."/>
            <person name="Pratt K."/>
            <person name="Kuruganti S."/>
            <person name="Aradhya M.K."/>
            <person name="Leslie C.A."/>
            <person name="Dandekar A.M."/>
            <person name="Salzberg S.L."/>
            <person name="Wegrzyn J.L."/>
            <person name="Langley C.H."/>
            <person name="Neale D.B."/>
        </authorList>
    </citation>
    <scope>NUCLEOTIDE SEQUENCE</scope>
    <source>
        <tissue evidence="1">Leaves</tissue>
    </source>
</reference>